<dbReference type="InterPro" id="IPR009003">
    <property type="entry name" value="Peptidase_S1_PA"/>
</dbReference>
<feature type="active site" description="Charge relay system" evidence="11">
    <location>
        <position position="230"/>
    </location>
</feature>
<evidence type="ECO:0000256" key="1">
    <source>
        <dbReference type="ARBA" id="ARBA00004141"/>
    </source>
</evidence>
<dbReference type="GO" id="GO:0008236">
    <property type="term" value="F:serine-type peptidase activity"/>
    <property type="evidence" value="ECO:0007669"/>
    <property type="project" value="UniProtKB-KW"/>
</dbReference>
<dbReference type="InterPro" id="IPR047680">
    <property type="entry name" value="MarP-like"/>
</dbReference>
<keyword evidence="4 12" id="KW-0645">Protease</keyword>
<evidence type="ECO:0000256" key="6">
    <source>
        <dbReference type="ARBA" id="ARBA00022729"/>
    </source>
</evidence>
<dbReference type="EMBL" id="CP113089">
    <property type="protein sequence ID" value="WAB81562.1"/>
    <property type="molecule type" value="Genomic_DNA"/>
</dbReference>
<dbReference type="Pfam" id="PF02674">
    <property type="entry name" value="Colicin_V"/>
    <property type="match status" value="1"/>
</dbReference>
<feature type="transmembrane region" description="Helical" evidence="13">
    <location>
        <begin position="6"/>
        <end position="23"/>
    </location>
</feature>
<evidence type="ECO:0000313" key="15">
    <source>
        <dbReference type="Proteomes" id="UP001164706"/>
    </source>
</evidence>
<dbReference type="Pfam" id="PF13365">
    <property type="entry name" value="Trypsin_2"/>
    <property type="match status" value="1"/>
</dbReference>
<feature type="transmembrane region" description="Helical" evidence="13">
    <location>
        <begin position="101"/>
        <end position="127"/>
    </location>
</feature>
<dbReference type="SUPFAM" id="SSF50494">
    <property type="entry name" value="Trypsin-like serine proteases"/>
    <property type="match status" value="1"/>
</dbReference>
<reference evidence="14" key="1">
    <citation type="submission" date="2022-11" db="EMBL/GenBank/DDBJ databases">
        <title>Description of Microcella daejonensis nov. sp, isolated from riverside soil.</title>
        <authorList>
            <person name="Molina K.M."/>
            <person name="Kim S.B."/>
        </authorList>
    </citation>
    <scope>NUCLEOTIDE SEQUENCE</scope>
    <source>
        <strain evidence="14">MMS21-STM12</strain>
    </source>
</reference>
<dbReference type="InterPro" id="IPR003825">
    <property type="entry name" value="Colicin-V_CvpA"/>
</dbReference>
<feature type="transmembrane region" description="Helical" evidence="13">
    <location>
        <begin position="35"/>
        <end position="52"/>
    </location>
</feature>
<dbReference type="InterPro" id="IPR043504">
    <property type="entry name" value="Peptidase_S1_PA_chymotrypsin"/>
</dbReference>
<feature type="active site" description="Charge relay system" evidence="11">
    <location>
        <position position="260"/>
    </location>
</feature>
<keyword evidence="15" id="KW-1185">Reference proteome</keyword>
<dbReference type="PRINTS" id="PR00839">
    <property type="entry name" value="V8PROTEASE"/>
</dbReference>
<proteinExistence type="inferred from homology"/>
<evidence type="ECO:0000256" key="12">
    <source>
        <dbReference type="RuleBase" id="RU004296"/>
    </source>
</evidence>
<evidence type="ECO:0000256" key="5">
    <source>
        <dbReference type="ARBA" id="ARBA00022692"/>
    </source>
</evidence>
<dbReference type="GO" id="GO:0016020">
    <property type="term" value="C:membrane"/>
    <property type="evidence" value="ECO:0007669"/>
    <property type="project" value="UniProtKB-SubCell"/>
</dbReference>
<accession>A0A9E8SBG7</accession>
<dbReference type="AlphaFoldDB" id="A0A9E8SBG7"/>
<evidence type="ECO:0000256" key="10">
    <source>
        <dbReference type="ARBA" id="ARBA00023136"/>
    </source>
</evidence>
<dbReference type="EC" id="3.4.21.-" evidence="12"/>
<evidence type="ECO:0000256" key="8">
    <source>
        <dbReference type="ARBA" id="ARBA00022825"/>
    </source>
</evidence>
<keyword evidence="6" id="KW-0732">Signal</keyword>
<evidence type="ECO:0000313" key="14">
    <source>
        <dbReference type="EMBL" id="WAB81562.1"/>
    </source>
</evidence>
<keyword evidence="7 12" id="KW-0378">Hydrolase</keyword>
<protein>
    <recommendedName>
        <fullName evidence="12">Serine protease</fullName>
        <ecNumber evidence="12">3.4.21.-</ecNumber>
    </recommendedName>
</protein>
<evidence type="ECO:0000256" key="9">
    <source>
        <dbReference type="ARBA" id="ARBA00022989"/>
    </source>
</evidence>
<feature type="transmembrane region" description="Helical" evidence="13">
    <location>
        <begin position="64"/>
        <end position="80"/>
    </location>
</feature>
<dbReference type="RefSeq" id="WP_267781327.1">
    <property type="nucleotide sequence ID" value="NZ_CP113089.1"/>
</dbReference>
<keyword evidence="9 13" id="KW-1133">Transmembrane helix</keyword>
<comment type="similarity">
    <text evidence="3 12">Belongs to the peptidase S1B family.</text>
</comment>
<keyword evidence="5 13" id="KW-0812">Transmembrane</keyword>
<dbReference type="Proteomes" id="UP001164706">
    <property type="component" value="Chromosome"/>
</dbReference>
<evidence type="ECO:0000256" key="7">
    <source>
        <dbReference type="ARBA" id="ARBA00022801"/>
    </source>
</evidence>
<organism evidence="14 15">
    <name type="scientific">Microcella daejeonensis</name>
    <dbReference type="NCBI Taxonomy" id="2994971"/>
    <lineage>
        <taxon>Bacteria</taxon>
        <taxon>Bacillati</taxon>
        <taxon>Actinomycetota</taxon>
        <taxon>Actinomycetes</taxon>
        <taxon>Micrococcales</taxon>
        <taxon>Microbacteriaceae</taxon>
        <taxon>Microcella</taxon>
    </lineage>
</organism>
<sequence>MLLPLILDVLLLLAIVAAVARGASRGLISTAGSTLGAIAGAIIAFLLLPLITEWVPLPEWRTPAVFLVLALLIGGGLTVGERLGTAGRRSVPKRARPLDRLGGALAGGVVALLVMSLLGSTVTALGIPLASPTTASSTVLRTIDRFTPVPVARALGQVRGLVVAEGIPRIADAFGATAPPPPPTVDAATPALQAAATRVGRITGAAYACGQVQSGTAFVIGEDRLLTNAHVVQGVTEPTVELPGLGGRAGRVVYFDAQQDVAVIAVDGLGIEPLALTATQPAGTVGAVQGYPYGGPFVSGGAEVVDAGVILADDITGSSRAPRETYTLAADVNPGNSGGPVLTLDGAVMGMVFARSESTDDVGYAHTMAELDPVIASSGELSAPVATGNCQG</sequence>
<dbReference type="Gene3D" id="2.40.10.10">
    <property type="entry name" value="Trypsin-like serine proteases"/>
    <property type="match status" value="2"/>
</dbReference>
<dbReference type="GO" id="GO:0005576">
    <property type="term" value="C:extracellular region"/>
    <property type="evidence" value="ECO:0007669"/>
    <property type="project" value="UniProtKB-SubCell"/>
</dbReference>
<dbReference type="KEGG" id="mdb:OVN18_00615"/>
<evidence type="ECO:0000256" key="3">
    <source>
        <dbReference type="ARBA" id="ARBA00008764"/>
    </source>
</evidence>
<evidence type="ECO:0000256" key="11">
    <source>
        <dbReference type="PIRSR" id="PIRSR608256-1"/>
    </source>
</evidence>
<gene>
    <name evidence="14" type="ORF">OVN18_00615</name>
</gene>
<feature type="active site" description="Charge relay system" evidence="11">
    <location>
        <position position="337"/>
    </location>
</feature>
<keyword evidence="8 12" id="KW-0720">Serine protease</keyword>
<keyword evidence="10 13" id="KW-0472">Membrane</keyword>
<dbReference type="GO" id="GO:0006508">
    <property type="term" value="P:proteolysis"/>
    <property type="evidence" value="ECO:0007669"/>
    <property type="project" value="UniProtKB-KW"/>
</dbReference>
<evidence type="ECO:0000256" key="4">
    <source>
        <dbReference type="ARBA" id="ARBA00022670"/>
    </source>
</evidence>
<dbReference type="NCBIfam" id="NF033740">
    <property type="entry name" value="MarP_fam_protase"/>
    <property type="match status" value="1"/>
</dbReference>
<dbReference type="InterPro" id="IPR008256">
    <property type="entry name" value="Peptidase_S1B"/>
</dbReference>
<comment type="subcellular location">
    <subcellularLocation>
        <location evidence="1">Membrane</location>
        <topology evidence="1">Multi-pass membrane protein</topology>
    </subcellularLocation>
    <subcellularLocation>
        <location evidence="2">Secreted</location>
    </subcellularLocation>
</comment>
<dbReference type="PANTHER" id="PTHR43019">
    <property type="entry name" value="SERINE ENDOPROTEASE DEGS"/>
    <property type="match status" value="1"/>
</dbReference>
<name>A0A9E8SBG7_9MICO</name>
<evidence type="ECO:0000256" key="2">
    <source>
        <dbReference type="ARBA" id="ARBA00004613"/>
    </source>
</evidence>
<dbReference type="PANTHER" id="PTHR43019:SF23">
    <property type="entry name" value="PROTEASE DO-LIKE 5, CHLOROPLASTIC"/>
    <property type="match status" value="1"/>
</dbReference>
<evidence type="ECO:0000256" key="13">
    <source>
        <dbReference type="SAM" id="Phobius"/>
    </source>
</evidence>
<dbReference type="GO" id="GO:0009403">
    <property type="term" value="P:toxin biosynthetic process"/>
    <property type="evidence" value="ECO:0007669"/>
    <property type="project" value="InterPro"/>
</dbReference>